<evidence type="ECO:0000313" key="3">
    <source>
        <dbReference type="EMBL" id="MDC3415498.1"/>
    </source>
</evidence>
<evidence type="ECO:0000313" key="4">
    <source>
        <dbReference type="Proteomes" id="UP001145069"/>
    </source>
</evidence>
<feature type="transmembrane region" description="Helical" evidence="2">
    <location>
        <begin position="32"/>
        <end position="55"/>
    </location>
</feature>
<evidence type="ECO:0000256" key="2">
    <source>
        <dbReference type="SAM" id="Phobius"/>
    </source>
</evidence>
<keyword evidence="4" id="KW-1185">Reference proteome</keyword>
<dbReference type="EMBL" id="JAMQKC010000001">
    <property type="protein sequence ID" value="MDC3415498.1"/>
    <property type="molecule type" value="Genomic_DNA"/>
</dbReference>
<dbReference type="NCBIfam" id="NF041554">
    <property type="entry name" value="SA1362_fam"/>
    <property type="match status" value="1"/>
</dbReference>
<dbReference type="RefSeq" id="WP_272444458.1">
    <property type="nucleotide sequence ID" value="NZ_JAMQKC010000001.1"/>
</dbReference>
<dbReference type="Proteomes" id="UP001145069">
    <property type="component" value="Unassembled WGS sequence"/>
</dbReference>
<reference evidence="3" key="1">
    <citation type="submission" date="2022-06" db="EMBL/GenBank/DDBJ databases">
        <title>Aquibacillus sp. a new bacterium isolated from soil saline samples.</title>
        <authorList>
            <person name="Galisteo C."/>
            <person name="De La Haba R."/>
            <person name="Sanchez-Porro C."/>
            <person name="Ventosa A."/>
        </authorList>
    </citation>
    <scope>NUCLEOTIDE SEQUENCE</scope>
    <source>
        <strain evidence="3">3ASR75-54</strain>
    </source>
</reference>
<protein>
    <submittedName>
        <fullName evidence="3">Uncharacterized protein</fullName>
    </submittedName>
</protein>
<dbReference type="AlphaFoldDB" id="A0A9X3WBC8"/>
<feature type="region of interest" description="Disordered" evidence="1">
    <location>
        <begin position="84"/>
        <end position="109"/>
    </location>
</feature>
<feature type="compositionally biased region" description="Polar residues" evidence="1">
    <location>
        <begin position="84"/>
        <end position="97"/>
    </location>
</feature>
<name>A0A9X3WBC8_9BACI</name>
<keyword evidence="2" id="KW-1133">Transmembrane helix</keyword>
<feature type="transmembrane region" description="Helical" evidence="2">
    <location>
        <begin position="9"/>
        <end position="26"/>
    </location>
</feature>
<keyword evidence="2" id="KW-0812">Transmembrane</keyword>
<sequence length="126" mass="14569">MFRSKLSPFIYLLFGLALLGFGFQLFNNTASLLANFLIMVALGAVIYGVFYYFFLNKRTPNDIKKYKKAVKQSKMKYKQDQVHKSLSQATKKQSPVISKQKGMKNRATHLRVIEGNKHKRKNRASF</sequence>
<organism evidence="3 4">
    <name type="scientific">Aquibacillus salsiterrae</name>
    <dbReference type="NCBI Taxonomy" id="2950439"/>
    <lineage>
        <taxon>Bacteria</taxon>
        <taxon>Bacillati</taxon>
        <taxon>Bacillota</taxon>
        <taxon>Bacilli</taxon>
        <taxon>Bacillales</taxon>
        <taxon>Bacillaceae</taxon>
        <taxon>Aquibacillus</taxon>
    </lineage>
</organism>
<comment type="caution">
    <text evidence="3">The sequence shown here is derived from an EMBL/GenBank/DDBJ whole genome shotgun (WGS) entry which is preliminary data.</text>
</comment>
<gene>
    <name evidence="3" type="ORF">NC799_01030</name>
</gene>
<keyword evidence="2" id="KW-0472">Membrane</keyword>
<dbReference type="InterPro" id="IPR048110">
    <property type="entry name" value="SA1362/YqhP-like"/>
</dbReference>
<proteinExistence type="predicted"/>
<accession>A0A9X3WBC8</accession>
<evidence type="ECO:0000256" key="1">
    <source>
        <dbReference type="SAM" id="MobiDB-lite"/>
    </source>
</evidence>